<evidence type="ECO:0000313" key="6">
    <source>
        <dbReference type="EMBL" id="KAJ9614293.1"/>
    </source>
</evidence>
<comment type="similarity">
    <text evidence="1">Belongs to the short-chain dehydrogenases/reductases (SDR) family.</text>
</comment>
<dbReference type="GO" id="GO:0016491">
    <property type="term" value="F:oxidoreductase activity"/>
    <property type="evidence" value="ECO:0007669"/>
    <property type="project" value="UniProtKB-KW"/>
</dbReference>
<dbReference type="SMART" id="SM00822">
    <property type="entry name" value="PKS_KR"/>
    <property type="match status" value="1"/>
</dbReference>
<dbReference type="Proteomes" id="UP001172673">
    <property type="component" value="Unassembled WGS sequence"/>
</dbReference>
<gene>
    <name evidence="6" type="ORF">H2200_002429</name>
</gene>
<evidence type="ECO:0000256" key="2">
    <source>
        <dbReference type="ARBA" id="ARBA00022857"/>
    </source>
</evidence>
<dbReference type="InterPro" id="IPR036291">
    <property type="entry name" value="NAD(P)-bd_dom_sf"/>
</dbReference>
<dbReference type="PANTHER" id="PTHR24321:SF8">
    <property type="entry name" value="ESTRADIOL 17-BETA-DEHYDROGENASE 8-RELATED"/>
    <property type="match status" value="1"/>
</dbReference>
<dbReference type="InterPro" id="IPR057326">
    <property type="entry name" value="KR_dom"/>
</dbReference>
<dbReference type="InterPro" id="IPR002347">
    <property type="entry name" value="SDR_fam"/>
</dbReference>
<name>A0AA38XJ39_9EURO</name>
<dbReference type="InterPro" id="IPR020904">
    <property type="entry name" value="Sc_DH/Rdtase_CS"/>
</dbReference>
<organism evidence="6 7">
    <name type="scientific">Cladophialophora chaetospira</name>
    <dbReference type="NCBI Taxonomy" id="386627"/>
    <lineage>
        <taxon>Eukaryota</taxon>
        <taxon>Fungi</taxon>
        <taxon>Dikarya</taxon>
        <taxon>Ascomycota</taxon>
        <taxon>Pezizomycotina</taxon>
        <taxon>Eurotiomycetes</taxon>
        <taxon>Chaetothyriomycetidae</taxon>
        <taxon>Chaetothyriales</taxon>
        <taxon>Herpotrichiellaceae</taxon>
        <taxon>Cladophialophora</taxon>
    </lineage>
</organism>
<dbReference type="PANTHER" id="PTHR24321">
    <property type="entry name" value="DEHYDROGENASES, SHORT CHAIN"/>
    <property type="match status" value="1"/>
</dbReference>
<evidence type="ECO:0000256" key="1">
    <source>
        <dbReference type="ARBA" id="ARBA00006484"/>
    </source>
</evidence>
<keyword evidence="4" id="KW-0520">NAD</keyword>
<evidence type="ECO:0000256" key="4">
    <source>
        <dbReference type="ARBA" id="ARBA00023027"/>
    </source>
</evidence>
<dbReference type="FunFam" id="3.40.50.720:FF:000084">
    <property type="entry name" value="Short-chain dehydrogenase reductase"/>
    <property type="match status" value="1"/>
</dbReference>
<reference evidence="6" key="1">
    <citation type="submission" date="2022-10" db="EMBL/GenBank/DDBJ databases">
        <title>Culturing micro-colonial fungi from biological soil crusts in the Mojave desert and describing Neophaeococcomyces mojavensis, and introducing the new genera and species Taxawa tesnikishii.</title>
        <authorList>
            <person name="Kurbessoian T."/>
            <person name="Stajich J.E."/>
        </authorList>
    </citation>
    <scope>NUCLEOTIDE SEQUENCE</scope>
    <source>
        <strain evidence="6">TK_41</strain>
    </source>
</reference>
<evidence type="ECO:0000313" key="7">
    <source>
        <dbReference type="Proteomes" id="UP001172673"/>
    </source>
</evidence>
<dbReference type="Pfam" id="PF13561">
    <property type="entry name" value="adh_short_C2"/>
    <property type="match status" value="1"/>
</dbReference>
<feature type="domain" description="Ketoreductase" evidence="5">
    <location>
        <begin position="7"/>
        <end position="184"/>
    </location>
</feature>
<dbReference type="PROSITE" id="PS00061">
    <property type="entry name" value="ADH_SHORT"/>
    <property type="match status" value="1"/>
</dbReference>
<keyword evidence="7" id="KW-1185">Reference proteome</keyword>
<dbReference type="CDD" id="cd05233">
    <property type="entry name" value="SDR_c"/>
    <property type="match status" value="1"/>
</dbReference>
<accession>A0AA38XJ39</accession>
<keyword evidence="2" id="KW-0521">NADP</keyword>
<dbReference type="SUPFAM" id="SSF51735">
    <property type="entry name" value="NAD(P)-binding Rossmann-fold domains"/>
    <property type="match status" value="1"/>
</dbReference>
<dbReference type="PRINTS" id="PR00080">
    <property type="entry name" value="SDRFAMILY"/>
</dbReference>
<dbReference type="PRINTS" id="PR00081">
    <property type="entry name" value="GDHRDH"/>
</dbReference>
<dbReference type="EMBL" id="JAPDRK010000003">
    <property type="protein sequence ID" value="KAJ9614293.1"/>
    <property type="molecule type" value="Genomic_DNA"/>
</dbReference>
<evidence type="ECO:0000256" key="3">
    <source>
        <dbReference type="ARBA" id="ARBA00023002"/>
    </source>
</evidence>
<dbReference type="AlphaFoldDB" id="A0AA38XJ39"/>
<comment type="caution">
    <text evidence="6">The sequence shown here is derived from an EMBL/GenBank/DDBJ whole genome shotgun (WGS) entry which is preliminary data.</text>
</comment>
<protein>
    <recommendedName>
        <fullName evidence="5">Ketoreductase domain-containing protein</fullName>
    </recommendedName>
</protein>
<proteinExistence type="inferred from homology"/>
<dbReference type="Gene3D" id="3.40.50.720">
    <property type="entry name" value="NAD(P)-binding Rossmann-like Domain"/>
    <property type="match status" value="1"/>
</dbReference>
<evidence type="ECO:0000259" key="5">
    <source>
        <dbReference type="SMART" id="SM00822"/>
    </source>
</evidence>
<keyword evidence="3" id="KW-0560">Oxidoreductase</keyword>
<sequence length="246" mass="25121">MTSFQGKVVAITGGASGIGLATAKILASRGATVCLADINQGGLDDAVKALAAIGGGKHTAQIVDVGDSEVVTAWINKIVSDHGKLDGAANLAGMVRVQREIKDETDEAWAKTMHINADGVFYCLRAELNVMREGGSIVSAGSVAGQVGFVGLGAYCASKAAVNLLTKTAAREHPIIRVNAVSPGATATPMVAAMEAEYGHEQPTAAACIKRKADPSEIAQGIVFLLSDDASFVTGTVISLDGGWQA</sequence>